<proteinExistence type="predicted"/>
<dbReference type="SUPFAM" id="SSF143011">
    <property type="entry name" value="RelE-like"/>
    <property type="match status" value="1"/>
</dbReference>
<evidence type="ECO:0000313" key="2">
    <source>
        <dbReference type="EMBL" id="VFK64545.1"/>
    </source>
</evidence>
<dbReference type="EMBL" id="CAADGD010000051">
    <property type="protein sequence ID" value="VFK71133.1"/>
    <property type="molecule type" value="Genomic_DNA"/>
</dbReference>
<keyword evidence="1" id="KW-1277">Toxin-antitoxin system</keyword>
<dbReference type="InterPro" id="IPR007712">
    <property type="entry name" value="RelE/ParE_toxin"/>
</dbReference>
<dbReference type="Pfam" id="PF05016">
    <property type="entry name" value="ParE_toxin"/>
    <property type="match status" value="1"/>
</dbReference>
<dbReference type="Gene3D" id="3.30.2310.20">
    <property type="entry name" value="RelE-like"/>
    <property type="match status" value="1"/>
</dbReference>
<reference evidence="2" key="1">
    <citation type="submission" date="2019-02" db="EMBL/GenBank/DDBJ databases">
        <authorList>
            <person name="Gruber-Vodicka R. H."/>
            <person name="Seah K. B. B."/>
        </authorList>
    </citation>
    <scope>NUCLEOTIDE SEQUENCE</scope>
    <source>
        <strain evidence="3">BECK_BY19</strain>
        <strain evidence="2">BECK_BY8</strain>
    </source>
</reference>
<dbReference type="AlphaFoldDB" id="A0A451AEU2"/>
<gene>
    <name evidence="2" type="ORF">BECKUNK1418G_GA0071005_104733</name>
    <name evidence="3" type="ORF">BECKUNK1418H_GA0071006_105133</name>
</gene>
<dbReference type="EMBL" id="CAADFZ010000047">
    <property type="protein sequence ID" value="VFK64545.1"/>
    <property type="molecule type" value="Genomic_DNA"/>
</dbReference>
<evidence type="ECO:0000256" key="1">
    <source>
        <dbReference type="ARBA" id="ARBA00022649"/>
    </source>
</evidence>
<sequence length="80" mass="9409">MNVRAYLDSIEAQLRHEPAKQTRNRKMIVGLTPPWEHIDPVWELRIGEYRAFYDVDGEMSVVTIRAIRHKPAHKITEDIV</sequence>
<accession>A0A451AEU2</accession>
<dbReference type="InterPro" id="IPR035093">
    <property type="entry name" value="RelE/ParE_toxin_dom_sf"/>
</dbReference>
<name>A0A451AEU2_9GAMM</name>
<protein>
    <submittedName>
        <fullName evidence="2">ParE toxin of type II toxin-antitoxin system, parDE</fullName>
    </submittedName>
</protein>
<evidence type="ECO:0000313" key="3">
    <source>
        <dbReference type="EMBL" id="VFK71133.1"/>
    </source>
</evidence>
<organism evidence="2">
    <name type="scientific">Candidatus Kentrum sp. UNK</name>
    <dbReference type="NCBI Taxonomy" id="2126344"/>
    <lineage>
        <taxon>Bacteria</taxon>
        <taxon>Pseudomonadati</taxon>
        <taxon>Pseudomonadota</taxon>
        <taxon>Gammaproteobacteria</taxon>
        <taxon>Candidatus Kentrum</taxon>
    </lineage>
</organism>